<dbReference type="Pfam" id="PF25198">
    <property type="entry name" value="Spore_GerAC_N"/>
    <property type="match status" value="1"/>
</dbReference>
<evidence type="ECO:0000256" key="5">
    <source>
        <dbReference type="ARBA" id="ARBA00023136"/>
    </source>
</evidence>
<dbReference type="InterPro" id="IPR038501">
    <property type="entry name" value="Spore_GerAC_C_sf"/>
</dbReference>
<proteinExistence type="inferred from homology"/>
<keyword evidence="6" id="KW-0564">Palmitate</keyword>
<comment type="caution">
    <text evidence="10">The sequence shown here is derived from an EMBL/GenBank/DDBJ whole genome shotgun (WGS) entry which is preliminary data.</text>
</comment>
<dbReference type="AlphaFoldDB" id="W7YXD6"/>
<dbReference type="EMBL" id="BAVZ01000011">
    <property type="protein sequence ID" value="GAF09366.1"/>
    <property type="molecule type" value="Genomic_DNA"/>
</dbReference>
<evidence type="ECO:0000313" key="11">
    <source>
        <dbReference type="Proteomes" id="UP000019364"/>
    </source>
</evidence>
<reference evidence="10 11" key="1">
    <citation type="journal article" date="2014" name="Genome Announc.">
        <title>Draft Genome Sequence of Paenibacillus pini JCM 16418T, Isolated from the Rhizosphere of Pine Tree.</title>
        <authorList>
            <person name="Yuki M."/>
            <person name="Oshima K."/>
            <person name="Suda W."/>
            <person name="Oshida Y."/>
            <person name="Kitamura K."/>
            <person name="Iida Y."/>
            <person name="Hattori M."/>
            <person name="Ohkuma M."/>
        </authorList>
    </citation>
    <scope>NUCLEOTIDE SEQUENCE [LARGE SCALE GENOMIC DNA]</scope>
    <source>
        <strain evidence="10 11">JCM 16418</strain>
    </source>
</reference>
<gene>
    <name evidence="10" type="ORF">JCM16418_3505</name>
</gene>
<evidence type="ECO:0000256" key="7">
    <source>
        <dbReference type="ARBA" id="ARBA00023288"/>
    </source>
</evidence>
<feature type="domain" description="Spore germination protein N-terminal" evidence="9">
    <location>
        <begin position="2"/>
        <end position="111"/>
    </location>
</feature>
<keyword evidence="3" id="KW-0309">Germination</keyword>
<evidence type="ECO:0000256" key="4">
    <source>
        <dbReference type="ARBA" id="ARBA00022729"/>
    </source>
</evidence>
<evidence type="ECO:0000256" key="1">
    <source>
        <dbReference type="ARBA" id="ARBA00004635"/>
    </source>
</evidence>
<keyword evidence="5" id="KW-0472">Membrane</keyword>
<sequence>MISRTDETIPDAIRNIQKDLTRHLSFGHTREITVGRDYAEAGIGDLLDWMDKEPNFHISSFLTTAHGKAKDIAQLIPLYEQMPAEVLRKMTLQHIMFSTSVRDILISTYSKVGFATNYLSIRKEAIPSENDKQEKWAGIQGAALYQEDKMKGTLNVEDARAIAWANGRLGKQAFSVTWDEGKSRASVLFNKLKATRKVKMTKKGPQFMIKLYASGNLIYKKDTKKRNDTELTHLITKLLNSKIEEDLSSAITMTKRVGADALKLGTLLEWKYPGYWKNIQEDWSEYYKNQSDIRIQTKVDVIYTTNQP</sequence>
<name>W7YXD6_9BACL</name>
<dbReference type="Pfam" id="PF05504">
    <property type="entry name" value="Spore_GerAC"/>
    <property type="match status" value="1"/>
</dbReference>
<dbReference type="InterPro" id="IPR008844">
    <property type="entry name" value="Spore_GerAC-like"/>
</dbReference>
<evidence type="ECO:0000256" key="6">
    <source>
        <dbReference type="ARBA" id="ARBA00023139"/>
    </source>
</evidence>
<dbReference type="RefSeq" id="WP_052020382.1">
    <property type="nucleotide sequence ID" value="NZ_BAVZ01000011.1"/>
</dbReference>
<evidence type="ECO:0000313" key="10">
    <source>
        <dbReference type="EMBL" id="GAF09366.1"/>
    </source>
</evidence>
<dbReference type="Proteomes" id="UP000019364">
    <property type="component" value="Unassembled WGS sequence"/>
</dbReference>
<dbReference type="eggNOG" id="ENOG5033U1U">
    <property type="taxonomic scope" value="Bacteria"/>
</dbReference>
<dbReference type="Gene3D" id="3.30.300.210">
    <property type="entry name" value="Nutrient germinant receptor protein C, domain 3"/>
    <property type="match status" value="1"/>
</dbReference>
<protein>
    <submittedName>
        <fullName evidence="10">Spore germination protein GerKC</fullName>
    </submittedName>
</protein>
<feature type="domain" description="Spore germination GerAC-like C-terminal" evidence="8">
    <location>
        <begin position="140"/>
        <end position="303"/>
    </location>
</feature>
<dbReference type="PANTHER" id="PTHR35789:SF1">
    <property type="entry name" value="SPORE GERMINATION PROTEIN B3"/>
    <property type="match status" value="1"/>
</dbReference>
<accession>W7YXD6</accession>
<dbReference type="STRING" id="1236976.JCM16418_3505"/>
<dbReference type="GO" id="GO:0009847">
    <property type="term" value="P:spore germination"/>
    <property type="evidence" value="ECO:0007669"/>
    <property type="project" value="InterPro"/>
</dbReference>
<dbReference type="GO" id="GO:0016020">
    <property type="term" value="C:membrane"/>
    <property type="evidence" value="ECO:0007669"/>
    <property type="project" value="UniProtKB-SubCell"/>
</dbReference>
<evidence type="ECO:0000256" key="2">
    <source>
        <dbReference type="ARBA" id="ARBA00007886"/>
    </source>
</evidence>
<evidence type="ECO:0000256" key="3">
    <source>
        <dbReference type="ARBA" id="ARBA00022544"/>
    </source>
</evidence>
<dbReference type="InterPro" id="IPR057336">
    <property type="entry name" value="GerAC_N"/>
</dbReference>
<comment type="subcellular location">
    <subcellularLocation>
        <location evidence="1">Membrane</location>
        <topology evidence="1">Lipid-anchor</topology>
    </subcellularLocation>
</comment>
<dbReference type="OrthoDB" id="9816067at2"/>
<dbReference type="PANTHER" id="PTHR35789">
    <property type="entry name" value="SPORE GERMINATION PROTEIN B3"/>
    <property type="match status" value="1"/>
</dbReference>
<keyword evidence="11" id="KW-1185">Reference proteome</keyword>
<comment type="similarity">
    <text evidence="2">Belongs to the GerABKC lipoprotein family.</text>
</comment>
<evidence type="ECO:0000259" key="8">
    <source>
        <dbReference type="Pfam" id="PF05504"/>
    </source>
</evidence>
<keyword evidence="7" id="KW-0449">Lipoprotein</keyword>
<keyword evidence="4" id="KW-0732">Signal</keyword>
<dbReference type="InterPro" id="IPR046953">
    <property type="entry name" value="Spore_GerAC-like_C"/>
</dbReference>
<organism evidence="10 11">
    <name type="scientific">Paenibacillus pini JCM 16418</name>
    <dbReference type="NCBI Taxonomy" id="1236976"/>
    <lineage>
        <taxon>Bacteria</taxon>
        <taxon>Bacillati</taxon>
        <taxon>Bacillota</taxon>
        <taxon>Bacilli</taxon>
        <taxon>Bacillales</taxon>
        <taxon>Paenibacillaceae</taxon>
        <taxon>Paenibacillus</taxon>
    </lineage>
</organism>
<evidence type="ECO:0000259" key="9">
    <source>
        <dbReference type="Pfam" id="PF25198"/>
    </source>
</evidence>